<feature type="domain" description="UDP-3-O-[3-hydroxymyristoyl] glucosamine N-acyltransferase non-repeat region" evidence="8">
    <location>
        <begin position="22"/>
        <end position="88"/>
    </location>
</feature>
<dbReference type="CDD" id="cd03352">
    <property type="entry name" value="LbH_LpxD"/>
    <property type="match status" value="1"/>
</dbReference>
<dbReference type="PROSITE" id="PS00101">
    <property type="entry name" value="HEXAPEP_TRANSFERASES"/>
    <property type="match status" value="1"/>
</dbReference>
<dbReference type="InterPro" id="IPR011004">
    <property type="entry name" value="Trimer_LpxA-like_sf"/>
</dbReference>
<evidence type="ECO:0000256" key="1">
    <source>
        <dbReference type="ARBA" id="ARBA00022516"/>
    </source>
</evidence>
<comment type="function">
    <text evidence="7">Catalyzes the N-acylation of UDP-3-O-acylglucosamine using 3-hydroxyacyl-ACP as the acyl donor. Is involved in the biosynthesis of lipid A, a phosphorylated glycolipid that anchors the lipopolysaccharide to the outer membrane of the cell.</text>
</comment>
<proteinExistence type="inferred from homology"/>
<name>A0ABV6YY23_UNCC1</name>
<keyword evidence="5 7" id="KW-0443">Lipid metabolism</keyword>
<evidence type="ECO:0000256" key="6">
    <source>
        <dbReference type="ARBA" id="ARBA00023315"/>
    </source>
</evidence>
<dbReference type="NCBIfam" id="NF002060">
    <property type="entry name" value="PRK00892.1"/>
    <property type="match status" value="1"/>
</dbReference>
<gene>
    <name evidence="7 9" type="primary">lpxD</name>
    <name evidence="9" type="ORF">ACFL27_13015</name>
</gene>
<dbReference type="Gene3D" id="3.40.1390.10">
    <property type="entry name" value="MurE/MurF, N-terminal domain"/>
    <property type="match status" value="1"/>
</dbReference>
<comment type="similarity">
    <text evidence="7">Belongs to the transferase hexapeptide repeat family. LpxD subfamily.</text>
</comment>
<evidence type="ECO:0000256" key="7">
    <source>
        <dbReference type="HAMAP-Rule" id="MF_00523"/>
    </source>
</evidence>
<accession>A0ABV6YY23</accession>
<comment type="caution">
    <text evidence="9">The sequence shown here is derived from an EMBL/GenBank/DDBJ whole genome shotgun (WGS) entry which is preliminary data.</text>
</comment>
<evidence type="ECO:0000256" key="3">
    <source>
        <dbReference type="ARBA" id="ARBA00022679"/>
    </source>
</evidence>
<evidence type="ECO:0000256" key="2">
    <source>
        <dbReference type="ARBA" id="ARBA00022556"/>
    </source>
</evidence>
<dbReference type="EMBL" id="JBHPBY010000153">
    <property type="protein sequence ID" value="MFC1851108.1"/>
    <property type="molecule type" value="Genomic_DNA"/>
</dbReference>
<organism evidence="9 10">
    <name type="scientific">candidate division CSSED10-310 bacterium</name>
    <dbReference type="NCBI Taxonomy" id="2855610"/>
    <lineage>
        <taxon>Bacteria</taxon>
        <taxon>Bacteria division CSSED10-310</taxon>
    </lineage>
</organism>
<dbReference type="SUPFAM" id="SSF51161">
    <property type="entry name" value="Trimeric LpxA-like enzymes"/>
    <property type="match status" value="1"/>
</dbReference>
<dbReference type="InterPro" id="IPR018357">
    <property type="entry name" value="Hexapep_transf_CS"/>
</dbReference>
<keyword evidence="2 7" id="KW-0441">Lipid A biosynthesis</keyword>
<protein>
    <recommendedName>
        <fullName evidence="7">UDP-3-O-acylglucosamine N-acyltransferase</fullName>
        <ecNumber evidence="7">2.3.1.191</ecNumber>
    </recommendedName>
</protein>
<evidence type="ECO:0000256" key="5">
    <source>
        <dbReference type="ARBA" id="ARBA00023098"/>
    </source>
</evidence>
<dbReference type="InterPro" id="IPR007691">
    <property type="entry name" value="LpxD"/>
</dbReference>
<dbReference type="PANTHER" id="PTHR43378">
    <property type="entry name" value="UDP-3-O-ACYLGLUCOSAMINE N-ACYLTRANSFERASE"/>
    <property type="match status" value="1"/>
</dbReference>
<comment type="pathway">
    <text evidence="7">Bacterial outer membrane biogenesis; LPS lipid A biosynthesis.</text>
</comment>
<evidence type="ECO:0000256" key="4">
    <source>
        <dbReference type="ARBA" id="ARBA00022737"/>
    </source>
</evidence>
<comment type="subunit">
    <text evidence="7">Homotrimer.</text>
</comment>
<keyword evidence="1 7" id="KW-0444">Lipid biosynthesis</keyword>
<keyword evidence="6 7" id="KW-0012">Acyltransferase</keyword>
<dbReference type="Pfam" id="PF04613">
    <property type="entry name" value="LpxD"/>
    <property type="match status" value="1"/>
</dbReference>
<dbReference type="EC" id="2.3.1.191" evidence="7"/>
<sequence length="352" mass="37520">MALSVHHIAEKVGCSFRGDGETLISGIAPLETAQAKHISFLANPKYARLLDQSAAGCIIISENLTAIKPGTYLLARNPYYIFALVSQLFYQPVSTPDGISPDAVLEEEVQIGNDCSISPFVYLARGARIGDRVTVYPHVYIGQNSIVGDGTLIYPNVTIRENVTIGKRVIIHSSTVIGSDGYGFAQEGERHYKIPQTGEVIIEDDVELGAGVTIDRGTLGPTRIGRGTKCDNQVHIAHNVTVGDNSLLIAQVGISGSSKIGKSVTIAGQSGLVGHITIGDRTIIAAASSVTKSFPAGSMISGLIPARDHKKAKRTIASLFRLPNLINRVNSLEKILKDKGLMNSGPTKTHED</sequence>
<dbReference type="InterPro" id="IPR001451">
    <property type="entry name" value="Hexapep"/>
</dbReference>
<evidence type="ECO:0000313" key="9">
    <source>
        <dbReference type="EMBL" id="MFC1851108.1"/>
    </source>
</evidence>
<evidence type="ECO:0000259" key="8">
    <source>
        <dbReference type="Pfam" id="PF04613"/>
    </source>
</evidence>
<keyword evidence="3 7" id="KW-0808">Transferase</keyword>
<dbReference type="Gene3D" id="2.160.10.10">
    <property type="entry name" value="Hexapeptide repeat proteins"/>
    <property type="match status" value="1"/>
</dbReference>
<dbReference type="PANTHER" id="PTHR43378:SF2">
    <property type="entry name" value="UDP-3-O-ACYLGLUCOSAMINE N-ACYLTRANSFERASE 1, MITOCHONDRIAL-RELATED"/>
    <property type="match status" value="1"/>
</dbReference>
<dbReference type="Proteomes" id="UP001594351">
    <property type="component" value="Unassembled WGS sequence"/>
</dbReference>
<comment type="catalytic activity">
    <reaction evidence="7">
        <text>a UDP-3-O-[(3R)-3-hydroxyacyl]-alpha-D-glucosamine + a (3R)-hydroxyacyl-[ACP] = a UDP-2-N,3-O-bis[(3R)-3-hydroxyacyl]-alpha-D-glucosamine + holo-[ACP] + H(+)</text>
        <dbReference type="Rhea" id="RHEA:53836"/>
        <dbReference type="Rhea" id="RHEA-COMP:9685"/>
        <dbReference type="Rhea" id="RHEA-COMP:9945"/>
        <dbReference type="ChEBI" id="CHEBI:15378"/>
        <dbReference type="ChEBI" id="CHEBI:64479"/>
        <dbReference type="ChEBI" id="CHEBI:78827"/>
        <dbReference type="ChEBI" id="CHEBI:137740"/>
        <dbReference type="ChEBI" id="CHEBI:137748"/>
        <dbReference type="EC" id="2.3.1.191"/>
    </reaction>
</comment>
<dbReference type="Pfam" id="PF00132">
    <property type="entry name" value="Hexapep"/>
    <property type="match status" value="2"/>
</dbReference>
<keyword evidence="10" id="KW-1185">Reference proteome</keyword>
<keyword evidence="4 7" id="KW-0677">Repeat</keyword>
<dbReference type="GO" id="GO:0103118">
    <property type="term" value="F:UDP-3-O-[(3R)-3-hydroxyacyl]-glucosamine N-acyltransferase activity"/>
    <property type="evidence" value="ECO:0007669"/>
    <property type="project" value="UniProtKB-EC"/>
</dbReference>
<dbReference type="NCBIfam" id="TIGR01853">
    <property type="entry name" value="lipid_A_lpxD"/>
    <property type="match status" value="1"/>
</dbReference>
<dbReference type="InterPro" id="IPR020573">
    <property type="entry name" value="UDP_GlcNAc_AcTrfase_non-rep"/>
</dbReference>
<feature type="active site" description="Proton acceptor" evidence="7">
    <location>
        <position position="238"/>
    </location>
</feature>
<evidence type="ECO:0000313" key="10">
    <source>
        <dbReference type="Proteomes" id="UP001594351"/>
    </source>
</evidence>
<reference evidence="9 10" key="1">
    <citation type="submission" date="2024-09" db="EMBL/GenBank/DDBJ databases">
        <title>Laminarin stimulates single cell rates of sulfate reduction while oxygen inhibits transcriptomic activity in coastal marine sediment.</title>
        <authorList>
            <person name="Lindsay M."/>
            <person name="Orcutt B."/>
            <person name="Emerson D."/>
            <person name="Stepanauskas R."/>
            <person name="D'Angelo T."/>
        </authorList>
    </citation>
    <scope>NUCLEOTIDE SEQUENCE [LARGE SCALE GENOMIC DNA]</scope>
    <source>
        <strain evidence="9">SAG AM-311-K15</strain>
    </source>
</reference>
<dbReference type="HAMAP" id="MF_00523">
    <property type="entry name" value="LpxD"/>
    <property type="match status" value="1"/>
</dbReference>